<organism evidence="2">
    <name type="scientific">Rhipicephalus zambeziensis</name>
    <dbReference type="NCBI Taxonomy" id="60191"/>
    <lineage>
        <taxon>Eukaryota</taxon>
        <taxon>Metazoa</taxon>
        <taxon>Ecdysozoa</taxon>
        <taxon>Arthropoda</taxon>
        <taxon>Chelicerata</taxon>
        <taxon>Arachnida</taxon>
        <taxon>Acari</taxon>
        <taxon>Parasitiformes</taxon>
        <taxon>Ixodida</taxon>
        <taxon>Ixodoidea</taxon>
        <taxon>Ixodidae</taxon>
        <taxon>Rhipicephalinae</taxon>
        <taxon>Rhipicephalus</taxon>
        <taxon>Rhipicephalus</taxon>
    </lineage>
</organism>
<dbReference type="AlphaFoldDB" id="A0A224YJW4"/>
<proteinExistence type="predicted"/>
<feature type="signal peptide" evidence="1">
    <location>
        <begin position="1"/>
        <end position="29"/>
    </location>
</feature>
<keyword evidence="1" id="KW-0732">Signal</keyword>
<dbReference type="EMBL" id="GFPF01002934">
    <property type="protein sequence ID" value="MAA14080.1"/>
    <property type="molecule type" value="Transcribed_RNA"/>
</dbReference>
<name>A0A224YJW4_9ACAR</name>
<feature type="chain" id="PRO_5012601225" evidence="1">
    <location>
        <begin position="30"/>
        <end position="111"/>
    </location>
</feature>
<protein>
    <submittedName>
        <fullName evidence="2">Uncharacterized protein</fullName>
    </submittedName>
</protein>
<accession>A0A224YJW4</accession>
<reference evidence="2" key="1">
    <citation type="journal article" date="2017" name="Parasit. Vectors">
        <title>Sialotranscriptomics of Rhipicephalus zambeziensis reveals intricate expression profiles of secretory proteins and suggests tight temporal transcriptional regulation during blood-feeding.</title>
        <authorList>
            <person name="de Castro M.H."/>
            <person name="de Klerk D."/>
            <person name="Pienaar R."/>
            <person name="Rees D.J.G."/>
            <person name="Mans B.J."/>
        </authorList>
    </citation>
    <scope>NUCLEOTIDE SEQUENCE</scope>
    <source>
        <tissue evidence="2">Salivary glands</tissue>
    </source>
</reference>
<evidence type="ECO:0000313" key="2">
    <source>
        <dbReference type="EMBL" id="MAA14080.1"/>
    </source>
</evidence>
<sequence length="111" mass="12283">MATVSWFRMFVAVATLAFILSTLLEGTLCEDEEAFRIRFPKIKFKIPKIKMPKVPSVELVKPSLSPLKKIPKPSFTGAVTAGSEIASSAAQIHMVTQSQQAPQYQDYQQPA</sequence>
<evidence type="ECO:0000256" key="1">
    <source>
        <dbReference type="SAM" id="SignalP"/>
    </source>
</evidence>